<organism evidence="2 3">
    <name type="scientific">Streptomyces gulbargensis</name>
    <dbReference type="NCBI Taxonomy" id="364901"/>
    <lineage>
        <taxon>Bacteria</taxon>
        <taxon>Bacillati</taxon>
        <taxon>Actinomycetota</taxon>
        <taxon>Actinomycetes</taxon>
        <taxon>Kitasatosporales</taxon>
        <taxon>Streptomycetaceae</taxon>
        <taxon>Streptomyces</taxon>
    </lineage>
</organism>
<feature type="compositionally biased region" description="Basic and acidic residues" evidence="1">
    <location>
        <begin position="77"/>
        <end position="89"/>
    </location>
</feature>
<name>A0ABP7LMJ1_9ACTN</name>
<keyword evidence="3" id="KW-1185">Reference proteome</keyword>
<dbReference type="Proteomes" id="UP001501000">
    <property type="component" value="Unassembled WGS sequence"/>
</dbReference>
<accession>A0ABP7LMJ1</accession>
<protein>
    <submittedName>
        <fullName evidence="2">Uncharacterized protein</fullName>
    </submittedName>
</protein>
<dbReference type="EMBL" id="BAABAJ010000003">
    <property type="protein sequence ID" value="GAA3904899.1"/>
    <property type="molecule type" value="Genomic_DNA"/>
</dbReference>
<gene>
    <name evidence="2" type="ORF">GCM10022244_13820</name>
</gene>
<evidence type="ECO:0000313" key="2">
    <source>
        <dbReference type="EMBL" id="GAA3904899.1"/>
    </source>
</evidence>
<feature type="region of interest" description="Disordered" evidence="1">
    <location>
        <begin position="74"/>
        <end position="100"/>
    </location>
</feature>
<evidence type="ECO:0000256" key="1">
    <source>
        <dbReference type="SAM" id="MobiDB-lite"/>
    </source>
</evidence>
<comment type="caution">
    <text evidence="2">The sequence shown here is derived from an EMBL/GenBank/DDBJ whole genome shotgun (WGS) entry which is preliminary data.</text>
</comment>
<reference evidence="3" key="1">
    <citation type="journal article" date="2019" name="Int. J. Syst. Evol. Microbiol.">
        <title>The Global Catalogue of Microorganisms (GCM) 10K type strain sequencing project: providing services to taxonomists for standard genome sequencing and annotation.</title>
        <authorList>
            <consortium name="The Broad Institute Genomics Platform"/>
            <consortium name="The Broad Institute Genome Sequencing Center for Infectious Disease"/>
            <person name="Wu L."/>
            <person name="Ma J."/>
        </authorList>
    </citation>
    <scope>NUCLEOTIDE SEQUENCE [LARGE SCALE GENOMIC DNA]</scope>
    <source>
        <strain evidence="3">JCM 16956</strain>
    </source>
</reference>
<sequence length="100" mass="10726">MPLGGAPDLRAARTSVRLAGRAPSAVRVPVFPPARRDGLGDPERTYRVAEDVPLRGVCGRRALGRYQHVGLGFLAHPPRDHDPPAESKRTGARGRAGCVR</sequence>
<proteinExistence type="predicted"/>
<evidence type="ECO:0000313" key="3">
    <source>
        <dbReference type="Proteomes" id="UP001501000"/>
    </source>
</evidence>